<evidence type="ECO:0000256" key="5">
    <source>
        <dbReference type="ARBA" id="ARBA00023239"/>
    </source>
</evidence>
<reference evidence="7 8" key="1">
    <citation type="submission" date="2014-02" db="EMBL/GenBank/DDBJ databases">
        <title>Transposable element dynamics among asymbiotic and ectomycorrhizal Amanita fungi.</title>
        <authorList>
            <consortium name="DOE Joint Genome Institute"/>
            <person name="Hess J."/>
            <person name="Skrede I."/>
            <person name="Wolfe B."/>
            <person name="LaButti K."/>
            <person name="Ohm R.A."/>
            <person name="Grigoriev I.V."/>
            <person name="Pringle A."/>
        </authorList>
    </citation>
    <scope>NUCLEOTIDE SEQUENCE [LARGE SCALE GENOMIC DNA]</scope>
    <source>
        <strain evidence="7 8">SKay4041</strain>
    </source>
</reference>
<dbReference type="EMBL" id="KZ302333">
    <property type="protein sequence ID" value="PFH45586.1"/>
    <property type="molecule type" value="Genomic_DNA"/>
</dbReference>
<dbReference type="AlphaFoldDB" id="A0A2A9NCS9"/>
<evidence type="ECO:0000256" key="1">
    <source>
        <dbReference type="ARBA" id="ARBA00001946"/>
    </source>
</evidence>
<accession>A0A2A9NCS9</accession>
<dbReference type="PANTHER" id="PTHR35201">
    <property type="entry name" value="TERPENE SYNTHASE"/>
    <property type="match status" value="1"/>
</dbReference>
<evidence type="ECO:0000256" key="3">
    <source>
        <dbReference type="ARBA" id="ARBA00022723"/>
    </source>
</evidence>
<dbReference type="Gene3D" id="1.10.600.10">
    <property type="entry name" value="Farnesyl Diphosphate Synthase"/>
    <property type="match status" value="1"/>
</dbReference>
<dbReference type="GO" id="GO:0046872">
    <property type="term" value="F:metal ion binding"/>
    <property type="evidence" value="ECO:0007669"/>
    <property type="project" value="UniProtKB-KW"/>
</dbReference>
<gene>
    <name evidence="7" type="ORF">AMATHDRAFT_71495</name>
</gene>
<comment type="similarity">
    <text evidence="2 6">Belongs to the terpene synthase family.</text>
</comment>
<evidence type="ECO:0000256" key="6">
    <source>
        <dbReference type="RuleBase" id="RU366034"/>
    </source>
</evidence>
<evidence type="ECO:0000256" key="2">
    <source>
        <dbReference type="ARBA" id="ARBA00006333"/>
    </source>
</evidence>
<comment type="cofactor">
    <cofactor evidence="1 6">
        <name>Mg(2+)</name>
        <dbReference type="ChEBI" id="CHEBI:18420"/>
    </cofactor>
</comment>
<keyword evidence="8" id="KW-1185">Reference proteome</keyword>
<keyword evidence="4 6" id="KW-0460">Magnesium</keyword>
<dbReference type="InterPro" id="IPR034686">
    <property type="entry name" value="Terpene_cyclase-like_2"/>
</dbReference>
<evidence type="ECO:0000256" key="4">
    <source>
        <dbReference type="ARBA" id="ARBA00022842"/>
    </source>
</evidence>
<dbReference type="EC" id="4.2.3.-" evidence="6"/>
<dbReference type="Proteomes" id="UP000242287">
    <property type="component" value="Unassembled WGS sequence"/>
</dbReference>
<dbReference type="SUPFAM" id="SSF48576">
    <property type="entry name" value="Terpenoid synthases"/>
    <property type="match status" value="1"/>
</dbReference>
<dbReference type="GO" id="GO:0010333">
    <property type="term" value="F:terpene synthase activity"/>
    <property type="evidence" value="ECO:0007669"/>
    <property type="project" value="InterPro"/>
</dbReference>
<dbReference type="SFLD" id="SFLDG01020">
    <property type="entry name" value="Terpene_Cyclase_Like_2"/>
    <property type="match status" value="1"/>
</dbReference>
<organism evidence="7 8">
    <name type="scientific">Amanita thiersii Skay4041</name>
    <dbReference type="NCBI Taxonomy" id="703135"/>
    <lineage>
        <taxon>Eukaryota</taxon>
        <taxon>Fungi</taxon>
        <taxon>Dikarya</taxon>
        <taxon>Basidiomycota</taxon>
        <taxon>Agaricomycotina</taxon>
        <taxon>Agaricomycetes</taxon>
        <taxon>Agaricomycetidae</taxon>
        <taxon>Agaricales</taxon>
        <taxon>Pluteineae</taxon>
        <taxon>Amanitaceae</taxon>
        <taxon>Amanita</taxon>
    </lineage>
</organism>
<dbReference type="GO" id="GO:0008299">
    <property type="term" value="P:isoprenoid biosynthetic process"/>
    <property type="evidence" value="ECO:0007669"/>
    <property type="project" value="UniProtKB-ARBA"/>
</dbReference>
<keyword evidence="3 6" id="KW-0479">Metal-binding</keyword>
<proteinExistence type="inferred from homology"/>
<dbReference type="SFLD" id="SFLDS00005">
    <property type="entry name" value="Isoprenoid_Synthase_Type_I"/>
    <property type="match status" value="1"/>
</dbReference>
<sequence length="336" mass="38131">MSSPTSFTLPDLVSHCTFPLRVNPSCSPIARASEEWLLAAANHTPKKRAAFMGLKAGELTAACYPDADPQHLRVCDDFMNYLFNLDDWLDEFDVEGTVGMERCCVDAMRDPVGYETDKRAGVMTKSFFGRLVQTAGPGCRDRFIYSMELFFCAVAQQAYDRASGVTPDLESYITVRRDTSGCKPCFQLIEYAGGFDLPDEVVDHPLIRSLEEATNDLVTWSNDIFSYNVEQSRNDTHNMIAVVMQQKGYNLQEAVDFVGECCRASIERFEMDRQQLPSWGPDVDRDVEMYVDGLQNWIVGSLHWSFDSERYFGKVGHQIKKHRTVELLPKRTDCLN</sequence>
<keyword evidence="5 6" id="KW-0456">Lyase</keyword>
<dbReference type="InterPro" id="IPR008949">
    <property type="entry name" value="Isoprenoid_synthase_dom_sf"/>
</dbReference>
<protein>
    <recommendedName>
        <fullName evidence="6">Terpene synthase</fullName>
        <ecNumber evidence="6">4.2.3.-</ecNumber>
    </recommendedName>
</protein>
<dbReference type="Pfam" id="PF19086">
    <property type="entry name" value="Terpene_syn_C_2"/>
    <property type="match status" value="1"/>
</dbReference>
<dbReference type="OrthoDB" id="2861623at2759"/>
<name>A0A2A9NCS9_9AGAR</name>
<evidence type="ECO:0000313" key="8">
    <source>
        <dbReference type="Proteomes" id="UP000242287"/>
    </source>
</evidence>
<evidence type="ECO:0000313" key="7">
    <source>
        <dbReference type="EMBL" id="PFH45586.1"/>
    </source>
</evidence>
<dbReference type="PANTHER" id="PTHR35201:SF4">
    <property type="entry name" value="BETA-PINACENE SYNTHASE-RELATED"/>
    <property type="match status" value="1"/>
</dbReference>